<name>A0A9W8M9X0_9AGAR</name>
<organism evidence="3 4">
    <name type="scientific">Candolleomyces eurysporus</name>
    <dbReference type="NCBI Taxonomy" id="2828524"/>
    <lineage>
        <taxon>Eukaryota</taxon>
        <taxon>Fungi</taxon>
        <taxon>Dikarya</taxon>
        <taxon>Basidiomycota</taxon>
        <taxon>Agaricomycotina</taxon>
        <taxon>Agaricomycetes</taxon>
        <taxon>Agaricomycetidae</taxon>
        <taxon>Agaricales</taxon>
        <taxon>Agaricineae</taxon>
        <taxon>Psathyrellaceae</taxon>
        <taxon>Candolleomyces</taxon>
    </lineage>
</organism>
<dbReference type="AlphaFoldDB" id="A0A9W8M9X0"/>
<protein>
    <submittedName>
        <fullName evidence="3">Uncharacterized protein</fullName>
    </submittedName>
</protein>
<accession>A0A9W8M9X0</accession>
<evidence type="ECO:0000256" key="1">
    <source>
        <dbReference type="SAM" id="MobiDB-lite"/>
    </source>
</evidence>
<keyword evidence="4" id="KW-1185">Reference proteome</keyword>
<dbReference type="EMBL" id="JANBPK010001616">
    <property type="protein sequence ID" value="KAJ2921368.1"/>
    <property type="molecule type" value="Genomic_DNA"/>
</dbReference>
<gene>
    <name evidence="3" type="ORF">H1R20_g15729</name>
</gene>
<feature type="region of interest" description="Disordered" evidence="1">
    <location>
        <begin position="191"/>
        <end position="237"/>
    </location>
</feature>
<keyword evidence="2" id="KW-1133">Transmembrane helix</keyword>
<comment type="caution">
    <text evidence="3">The sequence shown here is derived from an EMBL/GenBank/DDBJ whole genome shotgun (WGS) entry which is preliminary data.</text>
</comment>
<feature type="non-terminal residue" evidence="3">
    <location>
        <position position="237"/>
    </location>
</feature>
<proteinExistence type="predicted"/>
<keyword evidence="2" id="KW-0812">Transmembrane</keyword>
<feature type="transmembrane region" description="Helical" evidence="2">
    <location>
        <begin position="77"/>
        <end position="99"/>
    </location>
</feature>
<keyword evidence="2" id="KW-0472">Membrane</keyword>
<dbReference type="OrthoDB" id="10066232at2759"/>
<evidence type="ECO:0000256" key="2">
    <source>
        <dbReference type="SAM" id="Phobius"/>
    </source>
</evidence>
<dbReference type="Proteomes" id="UP001140091">
    <property type="component" value="Unassembled WGS sequence"/>
</dbReference>
<reference evidence="3" key="1">
    <citation type="submission" date="2022-06" db="EMBL/GenBank/DDBJ databases">
        <title>Genome Sequence of Candolleomyces eurysporus.</title>
        <authorList>
            <person name="Buettner E."/>
        </authorList>
    </citation>
    <scope>NUCLEOTIDE SEQUENCE</scope>
    <source>
        <strain evidence="3">VTCC 930004</strain>
    </source>
</reference>
<sequence length="237" mass="26602">MDERFALAGIKLYFVHEPSDDLKGEDLVCASRDNVLIETLKAGTLGLPLVPKPTYPVKHPSGVCEPVFLDPSIQGHLLTIMPNLLYVALAILHPPILLLTKMKRWYFNYESTRPKTISKTSSDKGDLDFLIFWLFENDMKINFDLYKGKEKPELLKFVRAYRDNIRDHMELMEALQGVLHEEDWDAIQVTPETSTSEAALPSEPAPRSASEFGLASESALPSELASETRIPFGPSPS</sequence>
<evidence type="ECO:0000313" key="3">
    <source>
        <dbReference type="EMBL" id="KAJ2921368.1"/>
    </source>
</evidence>
<evidence type="ECO:0000313" key="4">
    <source>
        <dbReference type="Proteomes" id="UP001140091"/>
    </source>
</evidence>
<feature type="compositionally biased region" description="Low complexity" evidence="1">
    <location>
        <begin position="214"/>
        <end position="227"/>
    </location>
</feature>